<dbReference type="PANTHER" id="PTHR43685">
    <property type="entry name" value="GLYCOSYLTRANSFERASE"/>
    <property type="match status" value="1"/>
</dbReference>
<dbReference type="AlphaFoldDB" id="A0A5C1E647"/>
<evidence type="ECO:0000313" key="2">
    <source>
        <dbReference type="EMBL" id="QEL64402.1"/>
    </source>
</evidence>
<dbReference type="PANTHER" id="PTHR43685:SF2">
    <property type="entry name" value="GLYCOSYLTRANSFERASE 2-LIKE DOMAIN-CONTAINING PROTEIN"/>
    <property type="match status" value="1"/>
</dbReference>
<dbReference type="KEGG" id="otr:OTERR_09260"/>
<feature type="domain" description="Glycosyltransferase 2-like" evidence="1">
    <location>
        <begin position="7"/>
        <end position="174"/>
    </location>
</feature>
<dbReference type="RefSeq" id="WP_149425003.1">
    <property type="nucleotide sequence ID" value="NZ_CP022579.1"/>
</dbReference>
<dbReference type="Gene3D" id="3.40.50.2000">
    <property type="entry name" value="Glycogen Phosphorylase B"/>
    <property type="match status" value="1"/>
</dbReference>
<organism evidence="2 3">
    <name type="scientific">Oryzomicrobium terrae</name>
    <dbReference type="NCBI Taxonomy" id="1735038"/>
    <lineage>
        <taxon>Bacteria</taxon>
        <taxon>Pseudomonadati</taxon>
        <taxon>Pseudomonadota</taxon>
        <taxon>Betaproteobacteria</taxon>
        <taxon>Rhodocyclales</taxon>
        <taxon>Rhodocyclaceae</taxon>
        <taxon>Oryzomicrobium</taxon>
    </lineage>
</organism>
<dbReference type="InterPro" id="IPR001173">
    <property type="entry name" value="Glyco_trans_2-like"/>
</dbReference>
<sequence>MQNNLVSVIVPSYNYARFLSATIDSVLAQTYPHWELIIVDDASQDDSPALIERYRQRYPERIKAIFLSENGGQAAAVNVALGQAQGEFVSMLGADDITRPKHLEQAVAQLRKTPELAAVFSRASYIDSAGRPLAPRPGHDFFNQEIVDLRWQLLQGNFLCGPSVLLRRAALDAIGGFNRSLNYVEDYDLWLRLLDRHELLRVDDVWLDYRVHGDNLSYAASPEAQRFGPLYETASVAIRAMHRWPLEKLAVFRHRPGTPEHRKESAAVQVRLAETCLALEARFFGQMEKMNLPSPKIAIAAAHGFALDALQNDPGNDAARQLLSRIYTALGDTPRAAGGKSITLGELANQIQTATPAQVVANEEAITGDKAVINDYQTWLDSLALSKLDAQHYDHLLREGKLTTRFHLVALLKPGEENALVATLNSLTSQLYDNLLLTIVAPADAPPGLESSRLHWIRADNAPLQAANQALIQEDTHWVGLIRCGDRLTPSALLVAAESVRRNPLWRVLFSDDDLIAEDGQLHSPRLKPDFDPTLACSQPYVEGLVLARWDAFMATGGFDPELGDNPDVDLLFKIAERFKVSAVGHLNAPQLHRQDSRPVDLESVRRTVEKHLARTNTSATLTPGALPGSFRLEYQLASQPLVSIIVPTRNRLAQLSRCIESLLGKTTYSNLEILVIDHASSSPDARNFLDGLQAMGNAGLRVVAAPQDATLTALFNLGARHASGQHLLFMHDDVAALHPDWLVRMVAHIERPEIGAVSARLLSADGRLQHAGIALGLSGSAELIGEGAVLEDPGYLGRYALDQEVSAASAACLLIRRDIFDNLGGFDEVHYPVFLPEVDFCLRLREAKWRIVWTPQATLLHDGPSRLASGVRAAPLEPSARATQWSQEQENLLAQWRHHLARDPYYNSLHSMTTPAYRPNEDQWLAHNPLPWRPVPLVLAQPADQQGCGHYRVAAPLQALASAGRVQGCNSTTFYNPVEIERLSPDVFVFQHPYTDLQLDQLEKSKQYGKGIRLFDMDDLMTQIPLQSIHRGRFPADLEARLKRAATLCDRLVVSTPPLAQAFRHWHDDIRVATNRLLGELWRDLTPTRRSSGKARVGWAGALGHEGDLAMISEVIEALSDEVDWIFLGTPPASLHRHLREIHAPVSMHAYPAALARLNLDVAIAPLEINSFNEAKSSLKLLEYGILGYPVICTDITPYQGTFPVTRLRNRAQDWIKAIRELAHDPQRSAAEGDALQAHIRTHYLLEEHLDDWTRAWLPD</sequence>
<feature type="domain" description="Glycosyltransferase 2-like" evidence="1">
    <location>
        <begin position="644"/>
        <end position="824"/>
    </location>
</feature>
<proteinExistence type="predicted"/>
<dbReference type="SUPFAM" id="SSF53756">
    <property type="entry name" value="UDP-Glycosyltransferase/glycogen phosphorylase"/>
    <property type="match status" value="1"/>
</dbReference>
<dbReference type="InterPro" id="IPR050834">
    <property type="entry name" value="Glycosyltransf_2"/>
</dbReference>
<dbReference type="Gene3D" id="3.90.550.10">
    <property type="entry name" value="Spore Coat Polysaccharide Biosynthesis Protein SpsA, Chain A"/>
    <property type="match status" value="3"/>
</dbReference>
<dbReference type="EMBL" id="CP022579">
    <property type="protein sequence ID" value="QEL64402.1"/>
    <property type="molecule type" value="Genomic_DNA"/>
</dbReference>
<keyword evidence="3" id="KW-1185">Reference proteome</keyword>
<dbReference type="Proteomes" id="UP000323671">
    <property type="component" value="Chromosome"/>
</dbReference>
<dbReference type="Pfam" id="PF00535">
    <property type="entry name" value="Glycos_transf_2"/>
    <property type="match status" value="2"/>
</dbReference>
<protein>
    <submittedName>
        <fullName evidence="2">O-antigen biosynthesis protein</fullName>
    </submittedName>
</protein>
<dbReference type="GO" id="GO:0044010">
    <property type="term" value="P:single-species biofilm formation"/>
    <property type="evidence" value="ECO:0007669"/>
    <property type="project" value="TreeGrafter"/>
</dbReference>
<accession>A0A5C1E647</accession>
<dbReference type="InterPro" id="IPR029044">
    <property type="entry name" value="Nucleotide-diphossugar_trans"/>
</dbReference>
<name>A0A5C1E647_9RHOO</name>
<evidence type="ECO:0000259" key="1">
    <source>
        <dbReference type="Pfam" id="PF00535"/>
    </source>
</evidence>
<dbReference type="SUPFAM" id="SSF53448">
    <property type="entry name" value="Nucleotide-diphospho-sugar transferases"/>
    <property type="match status" value="3"/>
</dbReference>
<reference evidence="2 3" key="1">
    <citation type="submission" date="2017-07" db="EMBL/GenBank/DDBJ databases">
        <title>Complete genome sequence of Oryzomicrobium terrae TPP412.</title>
        <authorList>
            <person name="Chiu L.-W."/>
            <person name="Lo K.-J."/>
            <person name="Tsai Y.-M."/>
            <person name="Lin S.-S."/>
            <person name="Kuo C.-H."/>
            <person name="Liu C.-T."/>
        </authorList>
    </citation>
    <scope>NUCLEOTIDE SEQUENCE [LARGE SCALE GENOMIC DNA]</scope>
    <source>
        <strain evidence="2 3">TPP412</strain>
    </source>
</reference>
<gene>
    <name evidence="2" type="primary">rfbC</name>
    <name evidence="2" type="ORF">OTERR_09260</name>
</gene>
<evidence type="ECO:0000313" key="3">
    <source>
        <dbReference type="Proteomes" id="UP000323671"/>
    </source>
</evidence>